<evidence type="ECO:0000313" key="5">
    <source>
        <dbReference type="Proteomes" id="UP000000442"/>
    </source>
</evidence>
<dbReference type="STRING" id="177437.HRM2_42220"/>
<name>C0QD46_DESAH</name>
<dbReference type="Proteomes" id="UP000000442">
    <property type="component" value="Chromosome"/>
</dbReference>
<dbReference type="Pfam" id="PF13098">
    <property type="entry name" value="Thioredoxin_2"/>
    <property type="match status" value="1"/>
</dbReference>
<feature type="domain" description="Thioredoxin" evidence="3">
    <location>
        <begin position="8"/>
        <end position="151"/>
    </location>
</feature>
<dbReference type="eggNOG" id="COG2143">
    <property type="taxonomic scope" value="Bacteria"/>
</dbReference>
<dbReference type="InterPro" id="IPR013766">
    <property type="entry name" value="Thioredoxin_domain"/>
</dbReference>
<dbReference type="InterPro" id="IPR012336">
    <property type="entry name" value="Thioredoxin-like_fold"/>
</dbReference>
<protein>
    <submittedName>
        <fullName evidence="4">Thioredoxin</fullName>
    </submittedName>
</protein>
<reference evidence="4 5" key="1">
    <citation type="journal article" date="2009" name="Environ. Microbiol.">
        <title>Genome sequence of Desulfobacterium autotrophicum HRM2, a marine sulfate reducer oxidizing organic carbon completely to carbon dioxide.</title>
        <authorList>
            <person name="Strittmatter A.W."/>
            <person name="Liesegang H."/>
            <person name="Rabus R."/>
            <person name="Decker I."/>
            <person name="Amann J."/>
            <person name="Andres S."/>
            <person name="Henne A."/>
            <person name="Fricke W.F."/>
            <person name="Martinez-Arias R."/>
            <person name="Bartels D."/>
            <person name="Goesmann A."/>
            <person name="Krause L."/>
            <person name="Puehler A."/>
            <person name="Klenk H.P."/>
            <person name="Richter M."/>
            <person name="Schuler M."/>
            <person name="Gloeckner F.O."/>
            <person name="Meyerdierks A."/>
            <person name="Gottschalk G."/>
            <person name="Amann R."/>
        </authorList>
    </citation>
    <scope>NUCLEOTIDE SEQUENCE [LARGE SCALE GENOMIC DNA]</scope>
    <source>
        <strain evidence="5">ATCC 43914 / DSM 3382 / HRM2</strain>
    </source>
</reference>
<evidence type="ECO:0000256" key="2">
    <source>
        <dbReference type="SAM" id="SignalP"/>
    </source>
</evidence>
<proteinExistence type="predicted"/>
<sequence>MKQKILNTLLAVVFFAIFLPAAVSAQEISWQKFDRGMAMAKEQDKNVFLYFHAEWCSYCKKMERTTFKKSKVIDYINENFIAIKVDSDREQKISETYNVRGLPTLWFLKSDHTRISNLPGYIDAKTFGNILRFINTDSYEQMSYNDFKKTL</sequence>
<dbReference type="RefSeq" id="WP_015906010.1">
    <property type="nucleotide sequence ID" value="NC_012108.1"/>
</dbReference>
<dbReference type="OrthoDB" id="9811036at2"/>
<dbReference type="PANTHER" id="PTHR15337">
    <property type="entry name" value="ANTERIOR GRADIENT PROTEIN-RELATED"/>
    <property type="match status" value="1"/>
</dbReference>
<gene>
    <name evidence="4" type="ordered locus">HRM2_42220</name>
</gene>
<dbReference type="EMBL" id="CP001087">
    <property type="protein sequence ID" value="ACN17278.1"/>
    <property type="molecule type" value="Genomic_DNA"/>
</dbReference>
<evidence type="ECO:0000259" key="3">
    <source>
        <dbReference type="PROSITE" id="PS51352"/>
    </source>
</evidence>
<organism evidence="4 5">
    <name type="scientific">Desulforapulum autotrophicum (strain ATCC 43914 / DSM 3382 / VKM B-1955 / HRM2)</name>
    <name type="common">Desulfobacterium autotrophicum</name>
    <dbReference type="NCBI Taxonomy" id="177437"/>
    <lineage>
        <taxon>Bacteria</taxon>
        <taxon>Pseudomonadati</taxon>
        <taxon>Thermodesulfobacteriota</taxon>
        <taxon>Desulfobacteria</taxon>
        <taxon>Desulfobacterales</taxon>
        <taxon>Desulfobacteraceae</taxon>
        <taxon>Desulforapulum</taxon>
    </lineage>
</organism>
<dbReference type="InterPro" id="IPR036249">
    <property type="entry name" value="Thioredoxin-like_sf"/>
</dbReference>
<dbReference type="SUPFAM" id="SSF52833">
    <property type="entry name" value="Thioredoxin-like"/>
    <property type="match status" value="1"/>
</dbReference>
<dbReference type="PANTHER" id="PTHR15337:SF11">
    <property type="entry name" value="THIOREDOXIN DOMAIN-CONTAINING PROTEIN"/>
    <property type="match status" value="1"/>
</dbReference>
<dbReference type="AlphaFoldDB" id="C0QD46"/>
<evidence type="ECO:0000256" key="1">
    <source>
        <dbReference type="ARBA" id="ARBA00022729"/>
    </source>
</evidence>
<dbReference type="KEGG" id="dat:HRM2_42220"/>
<keyword evidence="1 2" id="KW-0732">Signal</keyword>
<feature type="signal peptide" evidence="2">
    <location>
        <begin position="1"/>
        <end position="25"/>
    </location>
</feature>
<dbReference type="PROSITE" id="PS51352">
    <property type="entry name" value="THIOREDOXIN_2"/>
    <property type="match status" value="1"/>
</dbReference>
<dbReference type="Gene3D" id="3.40.30.10">
    <property type="entry name" value="Glutaredoxin"/>
    <property type="match status" value="1"/>
</dbReference>
<evidence type="ECO:0000313" key="4">
    <source>
        <dbReference type="EMBL" id="ACN17278.1"/>
    </source>
</evidence>
<feature type="chain" id="PRO_5002902065" evidence="2">
    <location>
        <begin position="26"/>
        <end position="151"/>
    </location>
</feature>
<keyword evidence="5" id="KW-1185">Reference proteome</keyword>
<dbReference type="HOGENOM" id="CLU_090389_8_0_7"/>
<dbReference type="InterPro" id="IPR051099">
    <property type="entry name" value="AGR/TXD"/>
</dbReference>
<accession>C0QD46</accession>